<keyword evidence="3" id="KW-1185">Reference proteome</keyword>
<dbReference type="Proteomes" id="UP001324427">
    <property type="component" value="Unassembled WGS sequence"/>
</dbReference>
<reference evidence="2 3" key="1">
    <citation type="submission" date="2021-11" db="EMBL/GenBank/DDBJ databases">
        <title>Black yeast isolated from Biological Soil Crust.</title>
        <authorList>
            <person name="Kurbessoian T."/>
        </authorList>
    </citation>
    <scope>NUCLEOTIDE SEQUENCE [LARGE SCALE GENOMIC DNA]</scope>
    <source>
        <strain evidence="2 3">CCFEE 5522</strain>
    </source>
</reference>
<name>A0AAV9JEB0_9PEZI</name>
<dbReference type="EMBL" id="JAVFHQ010000031">
    <property type="protein sequence ID" value="KAK4543521.1"/>
    <property type="molecule type" value="Genomic_DNA"/>
</dbReference>
<feature type="region of interest" description="Disordered" evidence="1">
    <location>
        <begin position="1"/>
        <end position="20"/>
    </location>
</feature>
<dbReference type="AlphaFoldDB" id="A0AAV9JEB0"/>
<gene>
    <name evidence="2" type="ORF">LTR36_005416</name>
</gene>
<accession>A0AAV9JEB0</accession>
<evidence type="ECO:0000256" key="1">
    <source>
        <dbReference type="SAM" id="MobiDB-lite"/>
    </source>
</evidence>
<evidence type="ECO:0000313" key="3">
    <source>
        <dbReference type="Proteomes" id="UP001324427"/>
    </source>
</evidence>
<evidence type="ECO:0000313" key="2">
    <source>
        <dbReference type="EMBL" id="KAK4543521.1"/>
    </source>
</evidence>
<organism evidence="2 3">
    <name type="scientific">Oleoguttula mirabilis</name>
    <dbReference type="NCBI Taxonomy" id="1507867"/>
    <lineage>
        <taxon>Eukaryota</taxon>
        <taxon>Fungi</taxon>
        <taxon>Dikarya</taxon>
        <taxon>Ascomycota</taxon>
        <taxon>Pezizomycotina</taxon>
        <taxon>Dothideomycetes</taxon>
        <taxon>Dothideomycetidae</taxon>
        <taxon>Mycosphaerellales</taxon>
        <taxon>Teratosphaeriaceae</taxon>
        <taxon>Oleoguttula</taxon>
    </lineage>
</organism>
<comment type="caution">
    <text evidence="2">The sequence shown here is derived from an EMBL/GenBank/DDBJ whole genome shotgun (WGS) entry which is preliminary data.</text>
</comment>
<sequence length="220" mass="24603">MTNNMPQVGRSRFPSVRSGAFPRRAPVEQMVDNFGNAFTLQTTAQSSIAQRRDCRRSALDLEAARSEHQTAWQQYVRAHEGKLEEQADTVRQAARQVECEEFLLDHPGPVTFGTIDYEAQQQPRSVLAKLSDGRLVSPRTEPSEREKSIRELPLSLRADAILKRYTTHEGQVRFYSLADLEPADFEAQTGLSLRGESPVCGPVMIFMQAVGSVVKDILLG</sequence>
<proteinExistence type="predicted"/>
<protein>
    <submittedName>
        <fullName evidence="2">Uncharacterized protein</fullName>
    </submittedName>
</protein>